<dbReference type="Proteomes" id="UP001598130">
    <property type="component" value="Unassembled WGS sequence"/>
</dbReference>
<keyword evidence="3" id="KW-1185">Reference proteome</keyword>
<gene>
    <name evidence="2" type="ORF">OCL97_18010</name>
</gene>
<evidence type="ECO:0000313" key="2">
    <source>
        <dbReference type="EMBL" id="MFD3265854.1"/>
    </source>
</evidence>
<proteinExistence type="predicted"/>
<evidence type="ECO:0000313" key="3">
    <source>
        <dbReference type="Proteomes" id="UP001598130"/>
    </source>
</evidence>
<name>A0ABW6CRZ1_9CAUL</name>
<feature type="compositionally biased region" description="Basic and acidic residues" evidence="1">
    <location>
        <begin position="8"/>
        <end position="21"/>
    </location>
</feature>
<dbReference type="RefSeq" id="WP_304778880.1">
    <property type="nucleotide sequence ID" value="NZ_JAOTJD010000041.1"/>
</dbReference>
<sequence length="35" mass="3847">MAKGQKKSNKEVRKPKAEKPKATAPAGWTPNVLKK</sequence>
<reference evidence="2 3" key="1">
    <citation type="submission" date="2022-09" db="EMBL/GenBank/DDBJ databases">
        <title>New species of Phenylobacterium.</title>
        <authorList>
            <person name="Mieszkin S."/>
        </authorList>
    </citation>
    <scope>NUCLEOTIDE SEQUENCE [LARGE SCALE GENOMIC DNA]</scope>
    <source>
        <strain evidence="2 3">HK31-G</strain>
    </source>
</reference>
<feature type="region of interest" description="Disordered" evidence="1">
    <location>
        <begin position="1"/>
        <end position="35"/>
    </location>
</feature>
<dbReference type="EMBL" id="JAOTJD010000041">
    <property type="protein sequence ID" value="MFD3265854.1"/>
    <property type="molecule type" value="Genomic_DNA"/>
</dbReference>
<protein>
    <submittedName>
        <fullName evidence="2">Uncharacterized protein</fullName>
    </submittedName>
</protein>
<evidence type="ECO:0000256" key="1">
    <source>
        <dbReference type="SAM" id="MobiDB-lite"/>
    </source>
</evidence>
<organism evidence="2 3">
    <name type="scientific">Phenylobacterium ferrooxidans</name>
    <dbReference type="NCBI Taxonomy" id="2982689"/>
    <lineage>
        <taxon>Bacteria</taxon>
        <taxon>Pseudomonadati</taxon>
        <taxon>Pseudomonadota</taxon>
        <taxon>Alphaproteobacteria</taxon>
        <taxon>Caulobacterales</taxon>
        <taxon>Caulobacteraceae</taxon>
        <taxon>Phenylobacterium</taxon>
    </lineage>
</organism>
<comment type="caution">
    <text evidence="2">The sequence shown here is derived from an EMBL/GenBank/DDBJ whole genome shotgun (WGS) entry which is preliminary data.</text>
</comment>
<accession>A0ABW6CRZ1</accession>